<dbReference type="SUPFAM" id="SSF63829">
    <property type="entry name" value="Calcium-dependent phosphotriesterase"/>
    <property type="match status" value="1"/>
</dbReference>
<dbReference type="PROSITE" id="PS51257">
    <property type="entry name" value="PROKAR_LIPOPROTEIN"/>
    <property type="match status" value="1"/>
</dbReference>
<organism evidence="2 3">
    <name type="scientific">Haliangium ochraceum (strain DSM 14365 / JCM 11303 / SMP-2)</name>
    <dbReference type="NCBI Taxonomy" id="502025"/>
    <lineage>
        <taxon>Bacteria</taxon>
        <taxon>Pseudomonadati</taxon>
        <taxon>Myxococcota</taxon>
        <taxon>Polyangia</taxon>
        <taxon>Haliangiales</taxon>
        <taxon>Kofleriaceae</taxon>
        <taxon>Haliangium</taxon>
    </lineage>
</organism>
<evidence type="ECO:0000313" key="3">
    <source>
        <dbReference type="Proteomes" id="UP000001880"/>
    </source>
</evidence>
<dbReference type="EMBL" id="CP001804">
    <property type="protein sequence ID" value="ACY12958.1"/>
    <property type="molecule type" value="Genomic_DNA"/>
</dbReference>
<keyword evidence="3" id="KW-1185">Reference proteome</keyword>
<dbReference type="KEGG" id="hoh:Hoch_0317"/>
<keyword evidence="1" id="KW-0732">Signal</keyword>
<name>D0LIS9_HALO1</name>
<dbReference type="SUPFAM" id="SSF75011">
    <property type="entry name" value="3-carboxy-cis,cis-mucoante lactonizing enzyme"/>
    <property type="match status" value="1"/>
</dbReference>
<evidence type="ECO:0000256" key="1">
    <source>
        <dbReference type="SAM" id="SignalP"/>
    </source>
</evidence>
<dbReference type="AlphaFoldDB" id="D0LIS9"/>
<evidence type="ECO:0000313" key="2">
    <source>
        <dbReference type="EMBL" id="ACY12958.1"/>
    </source>
</evidence>
<sequence length="674" mass="73403">MNETQRIEVGGGKGRRSGFVRLAALMALSALALGCPHAPKVEEVAAPQISVSSFSEGSPVRALSALPPYVFSVSRDGLDRWEPEVGQSLQLSAEHGLPGDRVESMTYDPVRRTLWIATDNGVTRLEVQTGSFSEIPPPPQVLGLMPLSSVVIEPAGDGGLWIGHPRGLYYTNPAGQWTETPIRVPITALHRAADGWLWIGTSQGLLALLPSGESFSYGPEQGCNIEDVQLLATAPGEVPMAVGTNQDGEQRVVLFYDKRCATYRVAPESETWVSVTRSGNELLVLTPDHLYRLFAEREKPPSLDRHGMRLWITESAEGIDAPSKPFDIRLVSNIEVPDGARVVAAGPEQILLGTSSLGTARYTSDAKVSWLRRSELVADAISLSVACRSARDCYVGTGTHGWHYVGTHFEPVSDTGGPALAFARDNEGEIFALVRGEDERHLHVEQLEGDAWTRLEDIVITTPGLRAEPVFARMSPEGSLWVGLRYREALSAVKPYGLAEVELDSARVRYHRRQRRRPRSMMPVPLELSDIAFPDSGEVWLASPQGAVQIRKRRVKVHKETSDGQGLKTEVVRGIAASPEGAVYIASREGVAAFEGTAWRYPSELAGSVNDVAVGAGGRLWMATQRGLAYFEGGELRRIDIHRGLLQNQLDDVDVDHLGRAWVYGAKGISIVAP</sequence>
<accession>D0LIS9</accession>
<dbReference type="HOGENOM" id="CLU_407569_0_0_7"/>
<reference evidence="2 3" key="1">
    <citation type="journal article" date="2010" name="Stand. Genomic Sci.">
        <title>Complete genome sequence of Haliangium ochraceum type strain (SMP-2).</title>
        <authorList>
            <consortium name="US DOE Joint Genome Institute (JGI-PGF)"/>
            <person name="Ivanova N."/>
            <person name="Daum C."/>
            <person name="Lang E."/>
            <person name="Abt B."/>
            <person name="Kopitz M."/>
            <person name="Saunders E."/>
            <person name="Lapidus A."/>
            <person name="Lucas S."/>
            <person name="Glavina Del Rio T."/>
            <person name="Nolan M."/>
            <person name="Tice H."/>
            <person name="Copeland A."/>
            <person name="Cheng J.F."/>
            <person name="Chen F."/>
            <person name="Bruce D."/>
            <person name="Goodwin L."/>
            <person name="Pitluck S."/>
            <person name="Mavromatis K."/>
            <person name="Pati A."/>
            <person name="Mikhailova N."/>
            <person name="Chen A."/>
            <person name="Palaniappan K."/>
            <person name="Land M."/>
            <person name="Hauser L."/>
            <person name="Chang Y.J."/>
            <person name="Jeffries C.D."/>
            <person name="Detter J.C."/>
            <person name="Brettin T."/>
            <person name="Rohde M."/>
            <person name="Goker M."/>
            <person name="Bristow J."/>
            <person name="Markowitz V."/>
            <person name="Eisen J.A."/>
            <person name="Hugenholtz P."/>
            <person name="Kyrpides N.C."/>
            <person name="Klenk H.P."/>
        </authorList>
    </citation>
    <scope>NUCLEOTIDE SEQUENCE [LARGE SCALE GENOMIC DNA]</scope>
    <source>
        <strain evidence="3">DSM 14365 / CIP 107738 / JCM 11303 / AJ 13395 / SMP-2</strain>
    </source>
</reference>
<dbReference type="STRING" id="502025.Hoch_0317"/>
<proteinExistence type="predicted"/>
<gene>
    <name evidence="2" type="ordered locus">Hoch_0317</name>
</gene>
<dbReference type="eggNOG" id="COG3292">
    <property type="taxonomic scope" value="Bacteria"/>
</dbReference>
<protein>
    <submittedName>
        <fullName evidence="2">Two component regulator propeller domain protein</fullName>
    </submittedName>
</protein>
<feature type="signal peptide" evidence="1">
    <location>
        <begin position="1"/>
        <end position="32"/>
    </location>
</feature>
<feature type="chain" id="PRO_5003010634" evidence="1">
    <location>
        <begin position="33"/>
        <end position="674"/>
    </location>
</feature>
<dbReference type="Gene3D" id="2.130.10.10">
    <property type="entry name" value="YVTN repeat-like/Quinoprotein amine dehydrogenase"/>
    <property type="match status" value="2"/>
</dbReference>
<dbReference type="InterPro" id="IPR015943">
    <property type="entry name" value="WD40/YVTN_repeat-like_dom_sf"/>
</dbReference>
<dbReference type="Proteomes" id="UP000001880">
    <property type="component" value="Chromosome"/>
</dbReference>